<proteinExistence type="predicted"/>
<dbReference type="EMBL" id="BAAAQB010000001">
    <property type="protein sequence ID" value="GAA2124629.1"/>
    <property type="molecule type" value="Genomic_DNA"/>
</dbReference>
<sequence>MAFAEYDVVIRRDAMSVYNYLMDPGHLPLWRDGVRSVELLSGAAGAKGAVYRQTIAGPGGRPVAADFEIVEARPGAEIQYQVIAGPARPHGGYYLSTEGPGTRVRFALNCEPKGFLARLTNPLRRRMKAEVGQLDRLKSILEHMPAAE</sequence>
<evidence type="ECO:0000313" key="1">
    <source>
        <dbReference type="EMBL" id="GAA2124629.1"/>
    </source>
</evidence>
<protein>
    <recommendedName>
        <fullName evidence="3">SRPBCC family protein</fullName>
    </recommendedName>
</protein>
<keyword evidence="2" id="KW-1185">Reference proteome</keyword>
<dbReference type="InterPro" id="IPR019587">
    <property type="entry name" value="Polyketide_cyclase/dehydratase"/>
</dbReference>
<dbReference type="RefSeq" id="WP_344360681.1">
    <property type="nucleotide sequence ID" value="NZ_BAAAQB010000001.1"/>
</dbReference>
<dbReference type="SUPFAM" id="SSF55961">
    <property type="entry name" value="Bet v1-like"/>
    <property type="match status" value="1"/>
</dbReference>
<reference evidence="1 2" key="1">
    <citation type="journal article" date="2019" name="Int. J. Syst. Evol. Microbiol.">
        <title>The Global Catalogue of Microorganisms (GCM) 10K type strain sequencing project: providing services to taxonomists for standard genome sequencing and annotation.</title>
        <authorList>
            <consortium name="The Broad Institute Genomics Platform"/>
            <consortium name="The Broad Institute Genome Sequencing Center for Infectious Disease"/>
            <person name="Wu L."/>
            <person name="Ma J."/>
        </authorList>
    </citation>
    <scope>NUCLEOTIDE SEQUENCE [LARGE SCALE GENOMIC DNA]</scope>
    <source>
        <strain evidence="1 2">JCM 15921</strain>
    </source>
</reference>
<dbReference type="Gene3D" id="3.30.530.20">
    <property type="match status" value="1"/>
</dbReference>
<dbReference type="Proteomes" id="UP001500102">
    <property type="component" value="Unassembled WGS sequence"/>
</dbReference>
<accession>A0ABN2YB19</accession>
<comment type="caution">
    <text evidence="1">The sequence shown here is derived from an EMBL/GenBank/DDBJ whole genome shotgun (WGS) entry which is preliminary data.</text>
</comment>
<evidence type="ECO:0000313" key="2">
    <source>
        <dbReference type="Proteomes" id="UP001500102"/>
    </source>
</evidence>
<evidence type="ECO:0008006" key="3">
    <source>
        <dbReference type="Google" id="ProtNLM"/>
    </source>
</evidence>
<organism evidence="1 2">
    <name type="scientific">Arthrobacter humicola</name>
    <dbReference type="NCBI Taxonomy" id="409291"/>
    <lineage>
        <taxon>Bacteria</taxon>
        <taxon>Bacillati</taxon>
        <taxon>Actinomycetota</taxon>
        <taxon>Actinomycetes</taxon>
        <taxon>Micrococcales</taxon>
        <taxon>Micrococcaceae</taxon>
        <taxon>Arthrobacter</taxon>
    </lineage>
</organism>
<name>A0ABN2YB19_9MICC</name>
<dbReference type="Pfam" id="PF10604">
    <property type="entry name" value="Polyketide_cyc2"/>
    <property type="match status" value="1"/>
</dbReference>
<gene>
    <name evidence="1" type="ORF">GCM10009825_00310</name>
</gene>
<dbReference type="InterPro" id="IPR023393">
    <property type="entry name" value="START-like_dom_sf"/>
</dbReference>